<evidence type="ECO:0000313" key="4">
    <source>
        <dbReference type="EMBL" id="RMB58575.1"/>
    </source>
</evidence>
<keyword evidence="5" id="KW-1185">Reference proteome</keyword>
<sequence>MKSFKLLFAPLLVCLIFQLSAFAQKTYTNATNNDSWHDPLNWSPQGIPTAADNVIIPQGEIINIGDTGASANANFLTVEEGAIVTKFGSLALVTQTGGNFAPGSELNVLEGWITTINGPIIINGELNSIGMLSKGISGNNSNQSSVEITGTMQIQSPSEPFLMNLVTLHIFPSGILTIEEGSIANVSSSRLLNQGIIQKTAGTETFEMATPFENDGGTINIDSGSVEFTRPTTFTDGAYNVNSDGFLSWDSNNTYFLNGTLTGQLDGPFIINCNSVRLSNGGENFLDFSGPAVIEWIGGSLETQAAPGSILINKVLMNISDTGLNAQIAGGATLKNEGTINFTGSPNLPFDIASNSFLENTEQGLITVVDDVVIRGAGFVNNGIVEKISGSGVARILNLINNESGIVRITQGTLECTNGYEGKGRLTGAGALEANPFDDIESRIAPGNDGPGTLTYNNAGSFDSTTDCIYEIEINGSTPSTQYDVFAIETTNPVAEINGTFDIQLSYAPQVGDEFVVITAGTITECNLPSQVSGFFGGMEYIYDVICNTDNVTLRVIDAVLNITENSIRTVKVYPNPTENQFTIQLDTTKSKITATITNILGQVISSERFLNTDTLQLRLEGSSGIYFTTITDDLGFLKTIKMVKR</sequence>
<dbReference type="OrthoDB" id="1652165at2"/>
<feature type="chain" id="PRO_5018312209" evidence="2">
    <location>
        <begin position="24"/>
        <end position="646"/>
    </location>
</feature>
<dbReference type="Pfam" id="PF18962">
    <property type="entry name" value="Por_Secre_tail"/>
    <property type="match status" value="1"/>
</dbReference>
<organism evidence="4 5">
    <name type="scientific">Dokdonia sinensis</name>
    <dbReference type="NCBI Taxonomy" id="2479847"/>
    <lineage>
        <taxon>Bacteria</taxon>
        <taxon>Pseudomonadati</taxon>
        <taxon>Bacteroidota</taxon>
        <taxon>Flavobacteriia</taxon>
        <taxon>Flavobacteriales</taxon>
        <taxon>Flavobacteriaceae</taxon>
        <taxon>Dokdonia</taxon>
    </lineage>
</organism>
<accession>A0A3M0G1D4</accession>
<dbReference type="InterPro" id="IPR026444">
    <property type="entry name" value="Secre_tail"/>
</dbReference>
<dbReference type="AlphaFoldDB" id="A0A3M0G1D4"/>
<dbReference type="RefSeq" id="WP_121917499.1">
    <property type="nucleotide sequence ID" value="NZ_REFV01000008.1"/>
</dbReference>
<evidence type="ECO:0000313" key="5">
    <source>
        <dbReference type="Proteomes" id="UP000281985"/>
    </source>
</evidence>
<feature type="signal peptide" evidence="2">
    <location>
        <begin position="1"/>
        <end position="23"/>
    </location>
</feature>
<reference evidence="4 5" key="1">
    <citation type="submission" date="2018-10" db="EMBL/GenBank/DDBJ databases">
        <title>Dokdonia luteus sp. nov., isolated from sea water.</title>
        <authorList>
            <person name="Zhou L.Y."/>
            <person name="Du Z.J."/>
        </authorList>
    </citation>
    <scope>NUCLEOTIDE SEQUENCE [LARGE SCALE GENOMIC DNA]</scope>
    <source>
        <strain evidence="4 5">SH27</strain>
    </source>
</reference>
<evidence type="ECO:0000259" key="3">
    <source>
        <dbReference type="Pfam" id="PF18962"/>
    </source>
</evidence>
<evidence type="ECO:0000256" key="1">
    <source>
        <dbReference type="ARBA" id="ARBA00022729"/>
    </source>
</evidence>
<comment type="caution">
    <text evidence="4">The sequence shown here is derived from an EMBL/GenBank/DDBJ whole genome shotgun (WGS) entry which is preliminary data.</text>
</comment>
<feature type="domain" description="Secretion system C-terminal sorting" evidence="3">
    <location>
        <begin position="573"/>
        <end position="635"/>
    </location>
</feature>
<dbReference type="NCBIfam" id="TIGR04183">
    <property type="entry name" value="Por_Secre_tail"/>
    <property type="match status" value="1"/>
</dbReference>
<keyword evidence="1 2" id="KW-0732">Signal</keyword>
<name>A0A3M0G1D4_9FLAO</name>
<evidence type="ECO:0000256" key="2">
    <source>
        <dbReference type="SAM" id="SignalP"/>
    </source>
</evidence>
<proteinExistence type="predicted"/>
<protein>
    <submittedName>
        <fullName evidence="4">T9SS C-terminal target domain-containing protein</fullName>
    </submittedName>
</protein>
<dbReference type="Proteomes" id="UP000281985">
    <property type="component" value="Unassembled WGS sequence"/>
</dbReference>
<gene>
    <name evidence="4" type="ORF">EAX61_09750</name>
</gene>
<dbReference type="EMBL" id="REFV01000008">
    <property type="protein sequence ID" value="RMB58575.1"/>
    <property type="molecule type" value="Genomic_DNA"/>
</dbReference>